<feature type="transmembrane region" description="Helical" evidence="5">
    <location>
        <begin position="86"/>
        <end position="106"/>
    </location>
</feature>
<name>A0A918R040_9ACTN</name>
<proteinExistence type="predicted"/>
<reference evidence="6" key="2">
    <citation type="submission" date="2020-09" db="EMBL/GenBank/DDBJ databases">
        <authorList>
            <person name="Sun Q."/>
            <person name="Ohkuma M."/>
        </authorList>
    </citation>
    <scope>NUCLEOTIDE SEQUENCE</scope>
    <source>
        <strain evidence="6">JCM 4834</strain>
    </source>
</reference>
<dbReference type="PANTHER" id="PTHR30168">
    <property type="entry name" value="PUTATIVE MEMBRANE PROTEIN YPFJ"/>
    <property type="match status" value="1"/>
</dbReference>
<protein>
    <submittedName>
        <fullName evidence="6">Membrane protein</fullName>
    </submittedName>
</protein>
<gene>
    <name evidence="6" type="ORF">GCM10010371_43800</name>
</gene>
<evidence type="ECO:0000313" key="6">
    <source>
        <dbReference type="EMBL" id="GGZ79441.1"/>
    </source>
</evidence>
<dbReference type="Pfam" id="PF04228">
    <property type="entry name" value="Zn_peptidase"/>
    <property type="match status" value="1"/>
</dbReference>
<dbReference type="GO" id="GO:0016020">
    <property type="term" value="C:membrane"/>
    <property type="evidence" value="ECO:0007669"/>
    <property type="project" value="UniProtKB-SubCell"/>
</dbReference>
<accession>A0A918R040</accession>
<keyword evidence="2 5" id="KW-0812">Transmembrane</keyword>
<evidence type="ECO:0000256" key="4">
    <source>
        <dbReference type="ARBA" id="ARBA00023136"/>
    </source>
</evidence>
<dbReference type="PANTHER" id="PTHR30168:SF0">
    <property type="entry name" value="INNER MEMBRANE PROTEIN"/>
    <property type="match status" value="1"/>
</dbReference>
<evidence type="ECO:0000256" key="5">
    <source>
        <dbReference type="SAM" id="Phobius"/>
    </source>
</evidence>
<dbReference type="EMBL" id="BMVX01000017">
    <property type="protein sequence ID" value="GGZ79441.1"/>
    <property type="molecule type" value="Genomic_DNA"/>
</dbReference>
<evidence type="ECO:0000256" key="1">
    <source>
        <dbReference type="ARBA" id="ARBA00004167"/>
    </source>
</evidence>
<evidence type="ECO:0000256" key="3">
    <source>
        <dbReference type="ARBA" id="ARBA00022989"/>
    </source>
</evidence>
<keyword evidence="4 5" id="KW-0472">Membrane</keyword>
<comment type="caution">
    <text evidence="6">The sequence shown here is derived from an EMBL/GenBank/DDBJ whole genome shotgun (WGS) entry which is preliminary data.</text>
</comment>
<sequence>MTDILPGVRNHFPGQWRADRALRGPPFGPRTARWGAARTRMNGLILAAGAATRIRGRCGMQFDDDANLDTSEVDDVRGSRIPGGRATIGGGIVGLIALVVGLLFGVGPEQLGLSSGDQQPDPAASSVNQVQQACRTGRDANAREDCRLVAVVNSTQDFWKQEFARRGGQYSPAQTVFFTGRVGTACGTATSAVGPFYCPADRKVYLDLGFFNELRTKFGATGGPFAQAYVVAHEYGHHIQNLTGTLQRAQDGQQGANSNAVKVELQADCYAGVWAHNATRTPDESTGRPLITNLTEQDIRDGLDAAAAVGDDRIQEKFQGRVSPESWTHGSAEQRQQWFYQGYRTGDMAQCNTFR</sequence>
<dbReference type="SUPFAM" id="SSF55486">
    <property type="entry name" value="Metalloproteases ('zincins'), catalytic domain"/>
    <property type="match status" value="1"/>
</dbReference>
<keyword evidence="3 5" id="KW-1133">Transmembrane helix</keyword>
<evidence type="ECO:0000256" key="2">
    <source>
        <dbReference type="ARBA" id="ARBA00022692"/>
    </source>
</evidence>
<reference evidence="6" key="1">
    <citation type="journal article" date="2014" name="Int. J. Syst. Evol. Microbiol.">
        <title>Complete genome sequence of Corynebacterium casei LMG S-19264T (=DSM 44701T), isolated from a smear-ripened cheese.</title>
        <authorList>
            <consortium name="US DOE Joint Genome Institute (JGI-PGF)"/>
            <person name="Walter F."/>
            <person name="Albersmeier A."/>
            <person name="Kalinowski J."/>
            <person name="Ruckert C."/>
        </authorList>
    </citation>
    <scope>NUCLEOTIDE SEQUENCE</scope>
    <source>
        <strain evidence="6">JCM 4834</strain>
    </source>
</reference>
<organism evidence="6 7">
    <name type="scientific">Streptomyces subrutilus</name>
    <dbReference type="NCBI Taxonomy" id="36818"/>
    <lineage>
        <taxon>Bacteria</taxon>
        <taxon>Bacillati</taxon>
        <taxon>Actinomycetota</taxon>
        <taxon>Actinomycetes</taxon>
        <taxon>Kitasatosporales</taxon>
        <taxon>Streptomycetaceae</taxon>
        <taxon>Streptomyces</taxon>
    </lineage>
</organism>
<comment type="subcellular location">
    <subcellularLocation>
        <location evidence="1">Membrane</location>
        <topology evidence="1">Single-pass membrane protein</topology>
    </subcellularLocation>
</comment>
<dbReference type="InterPro" id="IPR007343">
    <property type="entry name" value="Uncharacterised_pept_Zn_put"/>
</dbReference>
<dbReference type="AlphaFoldDB" id="A0A918R040"/>
<evidence type="ECO:0000313" key="7">
    <source>
        <dbReference type="Proteomes" id="UP000634660"/>
    </source>
</evidence>
<dbReference type="Proteomes" id="UP000634660">
    <property type="component" value="Unassembled WGS sequence"/>
</dbReference>